<proteinExistence type="predicted"/>
<dbReference type="SUPFAM" id="SSF47823">
    <property type="entry name" value="lambda integrase-like, N-terminal domain"/>
    <property type="match status" value="1"/>
</dbReference>
<organism evidence="2 3">
    <name type="scientific">Puccinia coronata f. sp. avenae</name>
    <dbReference type="NCBI Taxonomy" id="200324"/>
    <lineage>
        <taxon>Eukaryota</taxon>
        <taxon>Fungi</taxon>
        <taxon>Dikarya</taxon>
        <taxon>Basidiomycota</taxon>
        <taxon>Pucciniomycotina</taxon>
        <taxon>Pucciniomycetes</taxon>
        <taxon>Pucciniales</taxon>
        <taxon>Pucciniaceae</taxon>
        <taxon>Puccinia</taxon>
    </lineage>
</organism>
<evidence type="ECO:0008006" key="4">
    <source>
        <dbReference type="Google" id="ProtNLM"/>
    </source>
</evidence>
<evidence type="ECO:0000313" key="2">
    <source>
        <dbReference type="EMBL" id="PLW27398.1"/>
    </source>
</evidence>
<keyword evidence="1" id="KW-0238">DNA-binding</keyword>
<accession>A0A2N5TPQ6</accession>
<dbReference type="Gene3D" id="1.10.150.130">
    <property type="match status" value="1"/>
</dbReference>
<name>A0A2N5TPQ6_9BASI</name>
<dbReference type="EMBL" id="PGCI01000409">
    <property type="protein sequence ID" value="PLW27398.1"/>
    <property type="molecule type" value="Genomic_DNA"/>
</dbReference>
<dbReference type="AlphaFoldDB" id="A0A2N5TPQ6"/>
<sequence length="117" mass="12997">MLHSPTQTDRHCLGGWSKSTLSSYNSAVCKFLCFTRGRSQPPFALPATREDIHEFCTWAGRGPSSGNKPILATTLTKYLCGLRAWHVFHNQEYPALLDKKTALLLKSSAKLDAMEIA</sequence>
<protein>
    <recommendedName>
        <fullName evidence="4">Core-binding (CB) domain-containing protein</fullName>
    </recommendedName>
</protein>
<dbReference type="Proteomes" id="UP000235392">
    <property type="component" value="Unassembled WGS sequence"/>
</dbReference>
<dbReference type="InterPro" id="IPR010998">
    <property type="entry name" value="Integrase_recombinase_N"/>
</dbReference>
<dbReference type="GO" id="GO:0003677">
    <property type="term" value="F:DNA binding"/>
    <property type="evidence" value="ECO:0007669"/>
    <property type="project" value="UniProtKB-KW"/>
</dbReference>
<comment type="caution">
    <text evidence="2">The sequence shown here is derived from an EMBL/GenBank/DDBJ whole genome shotgun (WGS) entry which is preliminary data.</text>
</comment>
<reference evidence="2 3" key="1">
    <citation type="submission" date="2017-11" db="EMBL/GenBank/DDBJ databases">
        <title>De novo assembly and phasing of dikaryotic genomes from two isolates of Puccinia coronata f. sp. avenae, the causal agent of oat crown rust.</title>
        <authorList>
            <person name="Miller M.E."/>
            <person name="Zhang Y."/>
            <person name="Omidvar V."/>
            <person name="Sperschneider J."/>
            <person name="Schwessinger B."/>
            <person name="Raley C."/>
            <person name="Palmer J.M."/>
            <person name="Garnica D."/>
            <person name="Upadhyaya N."/>
            <person name="Rathjen J."/>
            <person name="Taylor J.M."/>
            <person name="Park R.F."/>
            <person name="Dodds P.N."/>
            <person name="Hirsch C.D."/>
            <person name="Kianian S.F."/>
            <person name="Figueroa M."/>
        </authorList>
    </citation>
    <scope>NUCLEOTIDE SEQUENCE [LARGE SCALE GENOMIC DNA]</scope>
    <source>
        <strain evidence="2">12SD80</strain>
    </source>
</reference>
<evidence type="ECO:0000256" key="1">
    <source>
        <dbReference type="ARBA" id="ARBA00023125"/>
    </source>
</evidence>
<evidence type="ECO:0000313" key="3">
    <source>
        <dbReference type="Proteomes" id="UP000235392"/>
    </source>
</evidence>
<gene>
    <name evidence="2" type="ORF">PCASD_25371</name>
</gene>